<dbReference type="GO" id="GO:0004315">
    <property type="term" value="F:3-oxoacyl-[acyl-carrier-protein] synthase activity"/>
    <property type="evidence" value="ECO:0007669"/>
    <property type="project" value="InterPro"/>
</dbReference>
<dbReference type="NCBIfam" id="TIGR00747">
    <property type="entry name" value="fabH"/>
    <property type="match status" value="1"/>
</dbReference>
<evidence type="ECO:0000256" key="2">
    <source>
        <dbReference type="ARBA" id="ARBA00008642"/>
    </source>
</evidence>
<dbReference type="SUPFAM" id="SSF53901">
    <property type="entry name" value="Thiolase-like"/>
    <property type="match status" value="1"/>
</dbReference>
<comment type="pathway">
    <text evidence="1">Lipid metabolism.</text>
</comment>
<dbReference type="GO" id="GO:0044550">
    <property type="term" value="P:secondary metabolite biosynthetic process"/>
    <property type="evidence" value="ECO:0007669"/>
    <property type="project" value="TreeGrafter"/>
</dbReference>
<keyword evidence="5" id="KW-0808">Transferase</keyword>
<keyword evidence="7" id="KW-0443">Lipid metabolism</keyword>
<evidence type="ECO:0000256" key="4">
    <source>
        <dbReference type="ARBA" id="ARBA00022516"/>
    </source>
</evidence>
<protein>
    <submittedName>
        <fullName evidence="12">Unannotated protein</fullName>
    </submittedName>
</protein>
<evidence type="ECO:0000256" key="6">
    <source>
        <dbReference type="ARBA" id="ARBA00022832"/>
    </source>
</evidence>
<dbReference type="Gene3D" id="3.40.47.10">
    <property type="match status" value="1"/>
</dbReference>
<keyword evidence="9" id="KW-0012">Acyltransferase</keyword>
<feature type="domain" description="Beta-ketoacyl-[acyl-carrier-protein] synthase III C-terminal" evidence="10">
    <location>
        <begin position="244"/>
        <end position="333"/>
    </location>
</feature>
<evidence type="ECO:0000259" key="11">
    <source>
        <dbReference type="Pfam" id="PF08545"/>
    </source>
</evidence>
<reference evidence="12" key="1">
    <citation type="submission" date="2020-05" db="EMBL/GenBank/DDBJ databases">
        <authorList>
            <person name="Chiriac C."/>
            <person name="Salcher M."/>
            <person name="Ghai R."/>
            <person name="Kavagutti S V."/>
        </authorList>
    </citation>
    <scope>NUCLEOTIDE SEQUENCE</scope>
</reference>
<evidence type="ECO:0000256" key="8">
    <source>
        <dbReference type="ARBA" id="ARBA00023160"/>
    </source>
</evidence>
<dbReference type="CDD" id="cd00830">
    <property type="entry name" value="KAS_III"/>
    <property type="match status" value="1"/>
</dbReference>
<proteinExistence type="inferred from homology"/>
<name>A0A6J6PMS4_9ZZZZ</name>
<dbReference type="AlphaFoldDB" id="A0A6J6PMS4"/>
<evidence type="ECO:0000256" key="9">
    <source>
        <dbReference type="ARBA" id="ARBA00023315"/>
    </source>
</evidence>
<dbReference type="GO" id="GO:0006633">
    <property type="term" value="P:fatty acid biosynthetic process"/>
    <property type="evidence" value="ECO:0007669"/>
    <property type="project" value="UniProtKB-KW"/>
</dbReference>
<dbReference type="EMBL" id="CAEZXV010000028">
    <property type="protein sequence ID" value="CAB4698153.1"/>
    <property type="molecule type" value="Genomic_DNA"/>
</dbReference>
<sequence>MSLKFTPETANARILSVGAYRPPRVVPNSEIVGRIDSTDEWIQQRTGIESRHFASADESLIDMAAKSANIAIARAGLVAEDIDAVIFATISYPYQAPSAATELLVRLGNTKAAAFDISAACAGFCYGVALANDLVRNKTAKNVLVMGAEKLSDFTDPDDRATAFIFADGAGSVVIGPSQDIGIGPTVWGASAETRDAIVLEPSYLEYKKNPGKLDLGWPNINQQGQTVFRWAVYEIAPIALRALEAAGLTPETLDAFIPHQANDRIIESLVKSMKLPESVVVAHDIRTSGNTSSASIPLAMDALLAERPELHGKSALLIGFGAGLVYAGQVVELPNKPNNQSK</sequence>
<evidence type="ECO:0000256" key="5">
    <source>
        <dbReference type="ARBA" id="ARBA00022679"/>
    </source>
</evidence>
<evidence type="ECO:0000259" key="10">
    <source>
        <dbReference type="Pfam" id="PF08541"/>
    </source>
</evidence>
<dbReference type="InterPro" id="IPR013751">
    <property type="entry name" value="ACP_syn_III_N"/>
</dbReference>
<dbReference type="Pfam" id="PF08545">
    <property type="entry name" value="ACP_syn_III"/>
    <property type="match status" value="1"/>
</dbReference>
<comment type="similarity">
    <text evidence="2">Belongs to the thiolase-like superfamily. FabH family.</text>
</comment>
<dbReference type="PANTHER" id="PTHR34069:SF2">
    <property type="entry name" value="BETA-KETOACYL-[ACYL-CARRIER-PROTEIN] SYNTHASE III"/>
    <property type="match status" value="1"/>
</dbReference>
<dbReference type="InterPro" id="IPR016039">
    <property type="entry name" value="Thiolase-like"/>
</dbReference>
<evidence type="ECO:0000256" key="7">
    <source>
        <dbReference type="ARBA" id="ARBA00023098"/>
    </source>
</evidence>
<dbReference type="PANTHER" id="PTHR34069">
    <property type="entry name" value="3-OXOACYL-[ACYL-CARRIER-PROTEIN] SYNTHASE 3"/>
    <property type="match status" value="1"/>
</dbReference>
<gene>
    <name evidence="12" type="ORF">UFOPK2598_00440</name>
</gene>
<dbReference type="InterPro" id="IPR004655">
    <property type="entry name" value="FabH"/>
</dbReference>
<feature type="domain" description="Beta-ketoacyl-[acyl-carrier-protein] synthase III N-terminal" evidence="11">
    <location>
        <begin position="115"/>
        <end position="190"/>
    </location>
</feature>
<keyword evidence="3" id="KW-0963">Cytoplasm</keyword>
<dbReference type="Pfam" id="PF08541">
    <property type="entry name" value="ACP_syn_III_C"/>
    <property type="match status" value="1"/>
</dbReference>
<keyword evidence="6" id="KW-0276">Fatty acid metabolism</keyword>
<evidence type="ECO:0000256" key="1">
    <source>
        <dbReference type="ARBA" id="ARBA00005189"/>
    </source>
</evidence>
<evidence type="ECO:0000256" key="3">
    <source>
        <dbReference type="ARBA" id="ARBA00022490"/>
    </source>
</evidence>
<dbReference type="NCBIfam" id="NF006829">
    <property type="entry name" value="PRK09352.1"/>
    <property type="match status" value="1"/>
</dbReference>
<evidence type="ECO:0000313" key="12">
    <source>
        <dbReference type="EMBL" id="CAB4698153.1"/>
    </source>
</evidence>
<dbReference type="InterPro" id="IPR013747">
    <property type="entry name" value="ACP_syn_III_C"/>
</dbReference>
<accession>A0A6J6PMS4</accession>
<keyword evidence="8" id="KW-0275">Fatty acid biosynthesis</keyword>
<keyword evidence="4" id="KW-0444">Lipid biosynthesis</keyword>
<organism evidence="12">
    <name type="scientific">freshwater metagenome</name>
    <dbReference type="NCBI Taxonomy" id="449393"/>
    <lineage>
        <taxon>unclassified sequences</taxon>
        <taxon>metagenomes</taxon>
        <taxon>ecological metagenomes</taxon>
    </lineage>
</organism>